<keyword evidence="3" id="KW-0812">Transmembrane</keyword>
<evidence type="ECO:0000256" key="1">
    <source>
        <dbReference type="ARBA" id="ARBA00011047"/>
    </source>
</evidence>
<dbReference type="Pfam" id="PF07065">
    <property type="entry name" value="D123"/>
    <property type="match status" value="1"/>
</dbReference>
<name>A0A854Q554_CRYNE</name>
<gene>
    <name evidence="4" type="ORF">C361_06708</name>
</gene>
<organism evidence="4 5">
    <name type="scientific">Cryptococcus neoformans Tu259-1</name>
    <dbReference type="NCBI Taxonomy" id="1230072"/>
    <lineage>
        <taxon>Eukaryota</taxon>
        <taxon>Fungi</taxon>
        <taxon>Dikarya</taxon>
        <taxon>Basidiomycota</taxon>
        <taxon>Agaricomycotina</taxon>
        <taxon>Tremellomycetes</taxon>
        <taxon>Tremellales</taxon>
        <taxon>Cryptococcaceae</taxon>
        <taxon>Cryptococcus</taxon>
        <taxon>Cryptococcus neoformans species complex</taxon>
    </lineage>
</organism>
<feature type="compositionally biased region" description="Low complexity" evidence="2">
    <location>
        <begin position="133"/>
        <end position="149"/>
    </location>
</feature>
<protein>
    <submittedName>
        <fullName evidence="4">Cytoplasmic protein</fullName>
    </submittedName>
</protein>
<evidence type="ECO:0000313" key="5">
    <source>
        <dbReference type="Proteomes" id="UP000199727"/>
    </source>
</evidence>
<evidence type="ECO:0000256" key="3">
    <source>
        <dbReference type="SAM" id="Phobius"/>
    </source>
</evidence>
<accession>A0A854Q554</accession>
<keyword evidence="3" id="KW-1133">Transmembrane helix</keyword>
<comment type="similarity">
    <text evidence="1">Belongs to the CDC123 family.</text>
</comment>
<proteinExistence type="inferred from homology"/>
<dbReference type="EMBL" id="AMKT01000101">
    <property type="protein sequence ID" value="OXG10675.1"/>
    <property type="molecule type" value="Genomic_DNA"/>
</dbReference>
<dbReference type="OrthoDB" id="360540at2759"/>
<evidence type="ECO:0000313" key="4">
    <source>
        <dbReference type="EMBL" id="OXG10675.1"/>
    </source>
</evidence>
<comment type="caution">
    <text evidence="4">The sequence shown here is derived from an EMBL/GenBank/DDBJ whole genome shotgun (WGS) entry which is preliminary data.</text>
</comment>
<feature type="region of interest" description="Disordered" evidence="2">
    <location>
        <begin position="111"/>
        <end position="149"/>
    </location>
</feature>
<keyword evidence="3" id="KW-0472">Membrane</keyword>
<feature type="transmembrane region" description="Helical" evidence="3">
    <location>
        <begin position="20"/>
        <end position="38"/>
    </location>
</feature>
<dbReference type="PANTHER" id="PTHR15323:SF6">
    <property type="entry name" value="CELL DIVISION CYCLE PROTEIN 123 HOMOLOG"/>
    <property type="match status" value="1"/>
</dbReference>
<dbReference type="GO" id="GO:0005737">
    <property type="term" value="C:cytoplasm"/>
    <property type="evidence" value="ECO:0007669"/>
    <property type="project" value="TreeGrafter"/>
</dbReference>
<sequence>MLRNRRIHHPEAKEVWRNQLAVVVNFLIPSTFYFSHIIPHTLREMPVPTQINQVYTLFPTLTREQIDAARTSAWYDTFADITFPAKFIDLKELGEEEEFLRWLEADSIFLPEGSEGIQPPPISTASESPPMPRSRSNSDASDSSSSSSVAPVYHLPKLNAAVRQAIEQYDGAVFPKLNWTSPKDAAFILPQASSGPLYCSSPADMYLLLKSSDFISHDLDHERAYSGVQGPQVEEMPKIELVLKKFESLNPSREVRCFVRNNVLVGITQRDMNFYDHLQLEEVRSKISRTVREFWEDEIRENYEGGDDYVFDLYLSPNFDSATIIDFQPYRESTDSLLFTYEELLAILQASISLSDSELRPRLPLFKIIDSQAHPAVTRNAPTYQSNMMPLEMIEFSEGRNMAEFKEAWDEAVRMGMTE</sequence>
<evidence type="ECO:0000256" key="2">
    <source>
        <dbReference type="SAM" id="MobiDB-lite"/>
    </source>
</evidence>
<dbReference type="InterPro" id="IPR009772">
    <property type="entry name" value="CDC123"/>
</dbReference>
<reference evidence="4 5" key="1">
    <citation type="submission" date="2017-06" db="EMBL/GenBank/DDBJ databases">
        <title>Global population genomics of the pathogenic fungus Cryptococcus neoformans var. grubii.</title>
        <authorList>
            <person name="Cuomo C."/>
            <person name="Litvintseva A."/>
            <person name="Chen Y."/>
            <person name="Young S."/>
            <person name="Zeng Q."/>
            <person name="Chapman S."/>
            <person name="Gujja S."/>
            <person name="Saif S."/>
            <person name="Birren B."/>
        </authorList>
    </citation>
    <scope>NUCLEOTIDE SEQUENCE [LARGE SCALE GENOMIC DNA]</scope>
    <source>
        <strain evidence="4 5">Tu259-1</strain>
    </source>
</reference>
<dbReference type="Proteomes" id="UP000199727">
    <property type="component" value="Unassembled WGS sequence"/>
</dbReference>
<dbReference type="PANTHER" id="PTHR15323">
    <property type="entry name" value="D123 PROTEIN"/>
    <property type="match status" value="1"/>
</dbReference>
<dbReference type="AlphaFoldDB" id="A0A854Q554"/>